<dbReference type="Proteomes" id="UP000694844">
    <property type="component" value="Chromosome 5"/>
</dbReference>
<evidence type="ECO:0000313" key="3">
    <source>
        <dbReference type="Proteomes" id="UP000694844"/>
    </source>
</evidence>
<dbReference type="InterPro" id="IPR026636">
    <property type="entry name" value="MPHOSPH9"/>
</dbReference>
<feature type="region of interest" description="Disordered" evidence="2">
    <location>
        <begin position="797"/>
        <end position="819"/>
    </location>
</feature>
<sequence>MDRSERSASKVGEDDEGNLSEQEDLSDLNAGAGWTIPDGNSTGSPPPEEVDSASSKDGSQKVHESMFTDSDGGSTIKMNEQCHSDATQTGEEGNVACSHSTEVKDNQRPADPSNIDNDQTSSNIKDVDPFILKENEGDDKDDNDDTVSETSDVMNNNKVRSPREISEEEQRSLLESLPSSNKLRTVTSSGSLFSEEGYQTFPGAEQSQELLKREVYGREDDQDSEAAVSSCTDTSNLAQLIVDHVLENVVGSIQDESASDSSLREIVENLEQALEEQERRESMDQGEEEEEEILEDQEEEPVPMDQRQEEPGLEDKEYASKMELDNELKLDEEETTDFQLDEPQPVGLHVTERREENMIDGGDREMDDKLSEDNTISPSEDRGIKGAQGTDPQQSPSADNSDKTPNEATNSRCVNGEGQHRFLKSKDSGVSVSCESAVKSSRESGEVSGRLVDGVVPSDTLQEYDTQRHMESVEDPGAEKPYEDSTFKQLTPEDVTETSAEMSPERFAYQETNGHLAYTAVSSPGYIDPSSIRTEQSSGFFAADDSQFPTGQNSSMGKTVQTPPRMVLRTKQEFTADGNRPEQDNSPKVRSHLQQNQKEADMLREQLILDKVRKDMAAKEKEMRRQIDREMAERMERAQLQQELLTSGGEYYRSENDLSFRGEDKSAEPVSNESSRLRYSGGVSSRSSPSGAGLRGVSTRAPPEVRMSEEDLLRRYQRELSRAEHREHRPQRQYDASGIDTYATLQNRPNDSMAGEEQLRLDGMSYADIGRDYRVPVSNIYSSYNIPPPQYNVSSSFGAQNSSYTSSDLEAPPPKSGSVPPFKTLHEQQIGWMRMFKTLEEQHHNELKNQYRQHQETIFSMQHQIESELLNQQQVLKQKLSVHKEALSNTASPIRGSTERRQNQVESTSRHSPKSSPRSRQMERLQGSDRQPSPPWTDIYREIRGKGIDSDRETEDNEEETTPIRRSLEHDFMSTSSMLRLHGDEEIPPPPRKSYEPAAPSELPRGGVFSSPMPILRKSNISQINSSSQTKSPRPADRGSSLVSGSNDLSQHGDSRLLDSRSRDSSAETPTDSMTPEERASQSHRAHLREKHAKHLSDLREYYEQEILELRTALSRSDDITNRSPFKRVASENQSLITENHALKNANEEMESQLNKLLRENRELEQKLHGLERRASEYADCYKEAQDKISTFRDKVEELQYQNRTMEDQIQQQECQLKNQTDTIKHYKKAQDEQMDILQKDRNAYHKLSDKYDIMEREFNSLKESFSSTENKLYDARSEVLELNRTISKLELENKRIGRENDNLRYKLTQSANAVTMQGNADNSLCSPSQLPHSSPDPSPWKPNNKMADNRESTHIRSRSQEISVRSLPDDRAINQGEGRARDHRVGERDIPCGVRERSIERRPRNTCDTYDEVEEVEKSRQRPKSAPGSRKAPERQESPGVEQTSPVLRAERELYKLREIMRQADQTVEPPSRQPPKLQKKFYGSESGLSIDKSDSGSSIHKSDSSSSLKLRKKKSVSSSPVKSPKLRTSKSTRFPEPDSSSSPSKAKFETAPSEFDTPTRFDISVKDKSSSRRQHGDSLPTRDTGSKQRQNSGSRERQNGDVKGSKLNRDRKPQHTEKDAQLPNGTVERTLSMVREGEFLSRPGWEDVYTSMAKPQTGSKVTPVKQTVKNRMDNISHLEARYDELQTEKRTLESKLSRVPTHGKGRQQQENLEEKLDDLEKELGSVRMSLKRYHVLKTSI</sequence>
<feature type="compositionally biased region" description="Basic and acidic residues" evidence="2">
    <location>
        <begin position="418"/>
        <end position="427"/>
    </location>
</feature>
<feature type="compositionally biased region" description="Basic and acidic residues" evidence="2">
    <location>
        <begin position="350"/>
        <end position="372"/>
    </location>
</feature>
<feature type="compositionally biased region" description="Basic and acidic residues" evidence="2">
    <location>
        <begin position="465"/>
        <end position="486"/>
    </location>
</feature>
<accession>A0A8B8ED82</accession>
<dbReference type="PANTHER" id="PTHR14926:SF1">
    <property type="entry name" value="M-PHASE PHOSPHOPROTEIN 9"/>
    <property type="match status" value="1"/>
</dbReference>
<feature type="compositionally biased region" description="Polar residues" evidence="2">
    <location>
        <begin position="1583"/>
        <end position="1595"/>
    </location>
</feature>
<feature type="compositionally biased region" description="Polar residues" evidence="2">
    <location>
        <begin position="588"/>
        <end position="597"/>
    </location>
</feature>
<feature type="compositionally biased region" description="Polar residues" evidence="2">
    <location>
        <begin position="67"/>
        <end position="78"/>
    </location>
</feature>
<proteinExistence type="predicted"/>
<feature type="compositionally biased region" description="Acidic residues" evidence="2">
    <location>
        <begin position="136"/>
        <end position="147"/>
    </location>
</feature>
<feature type="region of interest" description="Disordered" evidence="2">
    <location>
        <begin position="886"/>
        <end position="1092"/>
    </location>
</feature>
<feature type="compositionally biased region" description="Polar residues" evidence="2">
    <location>
        <begin position="547"/>
        <end position="562"/>
    </location>
</feature>
<name>A0A8B8ED82_CRAVI</name>
<dbReference type="OrthoDB" id="6288856at2759"/>
<feature type="region of interest" description="Disordered" evidence="2">
    <location>
        <begin position="542"/>
        <end position="599"/>
    </location>
</feature>
<feature type="compositionally biased region" description="Basic and acidic residues" evidence="2">
    <location>
        <begin position="1450"/>
        <end position="1463"/>
    </location>
</feature>
<feature type="region of interest" description="Disordered" evidence="2">
    <location>
        <begin position="619"/>
        <end position="710"/>
    </location>
</feature>
<feature type="compositionally biased region" description="Basic and acidic residues" evidence="2">
    <location>
        <begin position="652"/>
        <end position="667"/>
    </location>
</feature>
<keyword evidence="1" id="KW-0175">Coiled coil</keyword>
<evidence type="ECO:0000256" key="1">
    <source>
        <dbReference type="SAM" id="Coils"/>
    </source>
</evidence>
<feature type="compositionally biased region" description="Polar residues" evidence="2">
    <location>
        <begin position="114"/>
        <end position="124"/>
    </location>
</feature>
<feature type="compositionally biased region" description="Basic and acidic residues" evidence="2">
    <location>
        <begin position="570"/>
        <end position="587"/>
    </location>
</feature>
<feature type="compositionally biased region" description="Basic and acidic residues" evidence="2">
    <location>
        <begin position="962"/>
        <end position="972"/>
    </location>
</feature>
<feature type="compositionally biased region" description="Basic and acidic residues" evidence="2">
    <location>
        <begin position="161"/>
        <end position="172"/>
    </location>
</feature>
<feature type="compositionally biased region" description="Acidic residues" evidence="2">
    <location>
        <begin position="13"/>
        <end position="26"/>
    </location>
</feature>
<dbReference type="SUPFAM" id="SSF57997">
    <property type="entry name" value="Tropomyosin"/>
    <property type="match status" value="1"/>
</dbReference>
<feature type="region of interest" description="Disordered" evidence="2">
    <location>
        <begin position="1319"/>
        <end position="1390"/>
    </location>
</feature>
<feature type="compositionally biased region" description="Basic and acidic residues" evidence="2">
    <location>
        <begin position="306"/>
        <end position="329"/>
    </location>
</feature>
<feature type="compositionally biased region" description="Acidic residues" evidence="2">
    <location>
        <begin position="952"/>
        <end position="961"/>
    </location>
</feature>
<feature type="compositionally biased region" description="Basic and acidic residues" evidence="2">
    <location>
        <begin position="1368"/>
        <end position="1390"/>
    </location>
</feature>
<feature type="compositionally biased region" description="Polar residues" evidence="2">
    <location>
        <begin position="1319"/>
        <end position="1333"/>
    </location>
</feature>
<dbReference type="GeneID" id="111133476"/>
<dbReference type="GO" id="GO:0005814">
    <property type="term" value="C:centriole"/>
    <property type="evidence" value="ECO:0007669"/>
    <property type="project" value="TreeGrafter"/>
</dbReference>
<organism evidence="3 4">
    <name type="scientific">Crassostrea virginica</name>
    <name type="common">Eastern oyster</name>
    <dbReference type="NCBI Taxonomy" id="6565"/>
    <lineage>
        <taxon>Eukaryota</taxon>
        <taxon>Metazoa</taxon>
        <taxon>Spiralia</taxon>
        <taxon>Lophotrochozoa</taxon>
        <taxon>Mollusca</taxon>
        <taxon>Bivalvia</taxon>
        <taxon>Autobranchia</taxon>
        <taxon>Pteriomorphia</taxon>
        <taxon>Ostreida</taxon>
        <taxon>Ostreoidea</taxon>
        <taxon>Ostreidae</taxon>
        <taxon>Crassostrea</taxon>
    </lineage>
</organism>
<feature type="compositionally biased region" description="Basic and acidic residues" evidence="2">
    <location>
        <begin position="125"/>
        <end position="135"/>
    </location>
</feature>
<feature type="compositionally biased region" description="Basic and acidic residues" evidence="2">
    <location>
        <begin position="1596"/>
        <end position="1622"/>
    </location>
</feature>
<reference evidence="4" key="1">
    <citation type="submission" date="2025-08" db="UniProtKB">
        <authorList>
            <consortium name="RefSeq"/>
        </authorList>
    </citation>
    <scope>IDENTIFICATION</scope>
    <source>
        <tissue evidence="4">Whole sample</tissue>
    </source>
</reference>
<evidence type="ECO:0000256" key="2">
    <source>
        <dbReference type="SAM" id="MobiDB-lite"/>
    </source>
</evidence>
<feature type="compositionally biased region" description="Acidic residues" evidence="2">
    <location>
        <begin position="284"/>
        <end position="302"/>
    </location>
</feature>
<gene>
    <name evidence="4" type="primary">LOC111133476</name>
</gene>
<feature type="compositionally biased region" description="Basic and acidic residues" evidence="2">
    <location>
        <begin position="1559"/>
        <end position="1578"/>
    </location>
</feature>
<feature type="compositionally biased region" description="Basic and acidic residues" evidence="2">
    <location>
        <begin position="619"/>
        <end position="637"/>
    </location>
</feature>
<feature type="compositionally biased region" description="Basic residues" evidence="2">
    <location>
        <begin position="1082"/>
        <end position="1092"/>
    </location>
</feature>
<dbReference type="RefSeq" id="XP_022337624.1">
    <property type="nucleotide sequence ID" value="XM_022481916.1"/>
</dbReference>
<feature type="compositionally biased region" description="Polar residues" evidence="2">
    <location>
        <begin position="1041"/>
        <end position="1050"/>
    </location>
</feature>
<feature type="region of interest" description="Disordered" evidence="2">
    <location>
        <begin position="1695"/>
        <end position="1715"/>
    </location>
</feature>
<feature type="compositionally biased region" description="Low complexity" evidence="2">
    <location>
        <begin position="1019"/>
        <end position="1029"/>
    </location>
</feature>
<keyword evidence="3" id="KW-1185">Reference proteome</keyword>
<feature type="compositionally biased region" description="Acidic residues" evidence="2">
    <location>
        <begin position="330"/>
        <end position="340"/>
    </location>
</feature>
<feature type="compositionally biased region" description="Polar residues" evidence="2">
    <location>
        <begin position="797"/>
        <end position="808"/>
    </location>
</feature>
<feature type="region of interest" description="Disordered" evidence="2">
    <location>
        <begin position="1"/>
        <end position="206"/>
    </location>
</feature>
<feature type="compositionally biased region" description="Low complexity" evidence="2">
    <location>
        <begin position="677"/>
        <end position="696"/>
    </location>
</feature>
<feature type="compositionally biased region" description="Basic and acidic residues" evidence="2">
    <location>
        <begin position="939"/>
        <end position="951"/>
    </location>
</feature>
<feature type="compositionally biased region" description="Basic and acidic residues" evidence="2">
    <location>
        <begin position="1"/>
        <end position="12"/>
    </location>
</feature>
<dbReference type="KEGG" id="cvn:111133476"/>
<dbReference type="PANTHER" id="PTHR14926">
    <property type="entry name" value="M-PHASE PHOSPHOPROTEIN 9"/>
    <property type="match status" value="1"/>
</dbReference>
<evidence type="ECO:0000313" key="4">
    <source>
        <dbReference type="RefSeq" id="XP_022337624.1"/>
    </source>
</evidence>
<feature type="coiled-coil region" evidence="1">
    <location>
        <begin position="1133"/>
        <end position="1307"/>
    </location>
</feature>
<feature type="compositionally biased region" description="Polar residues" evidence="2">
    <location>
        <begin position="148"/>
        <end position="159"/>
    </location>
</feature>
<feature type="region of interest" description="Disordered" evidence="2">
    <location>
        <begin position="1404"/>
        <end position="1634"/>
    </location>
</feature>
<feature type="compositionally biased region" description="Low complexity" evidence="2">
    <location>
        <begin position="1488"/>
        <end position="1510"/>
    </location>
</feature>
<feature type="compositionally biased region" description="Polar residues" evidence="2">
    <location>
        <begin position="390"/>
        <end position="399"/>
    </location>
</feature>
<feature type="region of interest" description="Disordered" evidence="2">
    <location>
        <begin position="269"/>
        <end position="503"/>
    </location>
</feature>
<protein>
    <submittedName>
        <fullName evidence="4">Uncharacterized protein LOC111133476</fullName>
    </submittedName>
</protein>
<feature type="compositionally biased region" description="Polar residues" evidence="2">
    <location>
        <begin position="181"/>
        <end position="192"/>
    </location>
</feature>
<feature type="compositionally biased region" description="Basic and acidic residues" evidence="2">
    <location>
        <begin position="1051"/>
        <end position="1066"/>
    </location>
</feature>